<dbReference type="RefSeq" id="WP_019281209.1">
    <property type="nucleotide sequence ID" value="NZ_CP020534.1"/>
</dbReference>
<protein>
    <submittedName>
        <fullName evidence="1">Virulence protein</fullName>
    </submittedName>
</protein>
<name>A0AAW4AZF6_VIBAN</name>
<evidence type="ECO:0000313" key="1">
    <source>
        <dbReference type="EMBL" id="MBF4271851.1"/>
    </source>
</evidence>
<accession>A0AAW4AZF6</accession>
<dbReference type="KEGG" id="vau:VANGNB10_cI2506c"/>
<comment type="caution">
    <text evidence="1">The sequence shown here is derived from an EMBL/GenBank/DDBJ whole genome shotgun (WGS) entry which is preliminary data.</text>
</comment>
<dbReference type="EMBL" id="RDOM01000013">
    <property type="protein sequence ID" value="MBF4271851.1"/>
    <property type="molecule type" value="Genomic_DNA"/>
</dbReference>
<dbReference type="InterPro" id="IPR007739">
    <property type="entry name" value="RgpF"/>
</dbReference>
<dbReference type="AlphaFoldDB" id="A0AAW4AZF6"/>
<reference evidence="1 2" key="1">
    <citation type="journal article" date="2021" name="PeerJ">
        <title>Analysis of 44 Vibrio anguillarum genomes reveals high genetic diversity.</title>
        <authorList>
            <person name="Hansen M.J."/>
            <person name="Dalsgaard I."/>
        </authorList>
    </citation>
    <scope>NUCLEOTIDE SEQUENCE [LARGE SCALE GENOMIC DNA]</scope>
    <source>
        <strain evidence="1 2">17-16730-2A</strain>
    </source>
</reference>
<proteinExistence type="predicted"/>
<evidence type="ECO:0000313" key="2">
    <source>
        <dbReference type="Proteomes" id="UP000722957"/>
    </source>
</evidence>
<organism evidence="1 2">
    <name type="scientific">Vibrio anguillarum</name>
    <name type="common">Listonella anguillarum</name>
    <dbReference type="NCBI Taxonomy" id="55601"/>
    <lineage>
        <taxon>Bacteria</taxon>
        <taxon>Pseudomonadati</taxon>
        <taxon>Pseudomonadota</taxon>
        <taxon>Gammaproteobacteria</taxon>
        <taxon>Vibrionales</taxon>
        <taxon>Vibrionaceae</taxon>
        <taxon>Vibrio</taxon>
    </lineage>
</organism>
<sequence>MKYPRSLSWEKISSSTISIREFNRFENKKKVAIFCGYVRDKYEFNYHDRTYQWLRNNDYYVILVMPKSGILLESDLCKACDVFIERENFGYDFGSYACGLQYVNLIEGSERIDRLLFVNDSFIGPFGYCNLIEDSSEFWGNTDSNQVKYHYQSYLFGFNLEKVNLDIINNFFFSRGDIYTDDKSLVIENFELSLYEYFNGKGLRCSVLHPISVLKSDFIKQTFHFISYPYLTSKIFFYIMVIARDVNPTHQLWLQLFKRGFPFIKKELLRDNPTGYPELYKKVEEVMGSNDFNGEYKQIFKNHL</sequence>
<dbReference type="Pfam" id="PF05045">
    <property type="entry name" value="RgpF"/>
    <property type="match status" value="1"/>
</dbReference>
<dbReference type="Proteomes" id="UP000722957">
    <property type="component" value="Unassembled WGS sequence"/>
</dbReference>
<gene>
    <name evidence="1" type="ORF">EAY07_07285</name>
</gene>